<dbReference type="Proteomes" id="UP000789366">
    <property type="component" value="Unassembled WGS sequence"/>
</dbReference>
<evidence type="ECO:0000313" key="1">
    <source>
        <dbReference type="EMBL" id="CAG8480864.1"/>
    </source>
</evidence>
<protein>
    <submittedName>
        <fullName evidence="1">16933_t:CDS:1</fullName>
    </submittedName>
</protein>
<gene>
    <name evidence="1" type="ORF">SPELUC_LOCUS2119</name>
</gene>
<evidence type="ECO:0000313" key="2">
    <source>
        <dbReference type="Proteomes" id="UP000789366"/>
    </source>
</evidence>
<sequence>MIVREVFFDLTWLFGSISVATYLASVLRTIPRMHFYRQNPHYKHSLHLPTLRGVVSVYTSYIILVSAIVITCSLFTGYLRQQQDITSEQQNIINALTVIHFTTYSISCFIIVAGFVIYGKKLVNIANEGLRLLEGVNGYPTTPRSPRPYRFSLATRRGSSYSHLELRHDQMKRALLKMRIVNAAFTLSFIILGLIIGVFAFYHQAIFEDLIVSKIISILDNWMPMLLNVSVMAGIAYGEMKIPDRTDPTFSNLVLTETSQQGNANVTNTENGHSTESIETTSIITSHSRTSFHQRNESTGSDTPLICNPSLSSINASPSESNSQYGGKSSKSPTSIKWPTIISPIHMSSKQSIQYGKRNSIKDLSRDSTAGVNPETNNTSYINIDFSPTQPISLKFPSTSEEIVSMSEEIVSMSEDIISMGEEIVDEESTDDFVIESSEIK</sequence>
<comment type="caution">
    <text evidence="1">The sequence shown here is derived from an EMBL/GenBank/DDBJ whole genome shotgun (WGS) entry which is preliminary data.</text>
</comment>
<name>A0ACA9KN31_9GLOM</name>
<proteinExistence type="predicted"/>
<organism evidence="1 2">
    <name type="scientific">Cetraspora pellucida</name>
    <dbReference type="NCBI Taxonomy" id="1433469"/>
    <lineage>
        <taxon>Eukaryota</taxon>
        <taxon>Fungi</taxon>
        <taxon>Fungi incertae sedis</taxon>
        <taxon>Mucoromycota</taxon>
        <taxon>Glomeromycotina</taxon>
        <taxon>Glomeromycetes</taxon>
        <taxon>Diversisporales</taxon>
        <taxon>Gigasporaceae</taxon>
        <taxon>Cetraspora</taxon>
    </lineage>
</organism>
<reference evidence="1" key="1">
    <citation type="submission" date="2021-06" db="EMBL/GenBank/DDBJ databases">
        <authorList>
            <person name="Kallberg Y."/>
            <person name="Tangrot J."/>
            <person name="Rosling A."/>
        </authorList>
    </citation>
    <scope>NUCLEOTIDE SEQUENCE</scope>
    <source>
        <strain evidence="1">28 12/20/2015</strain>
    </source>
</reference>
<dbReference type="EMBL" id="CAJVPW010001314">
    <property type="protein sequence ID" value="CAG8480864.1"/>
    <property type="molecule type" value="Genomic_DNA"/>
</dbReference>
<keyword evidence="2" id="KW-1185">Reference proteome</keyword>
<accession>A0ACA9KN31</accession>